<dbReference type="SUPFAM" id="SSF50998">
    <property type="entry name" value="Quinoprotein alcohol dehydrogenase-like"/>
    <property type="match status" value="1"/>
</dbReference>
<dbReference type="EMBL" id="OX597841">
    <property type="protein sequence ID" value="CAI9742581.1"/>
    <property type="molecule type" value="Genomic_DNA"/>
</dbReference>
<proteinExistence type="predicted"/>
<gene>
    <name evidence="1" type="ORF">OCTVUL_1B025599</name>
</gene>
<keyword evidence="2" id="KW-1185">Reference proteome</keyword>
<name>A0AA36FKM5_OCTVU</name>
<dbReference type="InterPro" id="IPR011044">
    <property type="entry name" value="Quino_amine_DH_bsu"/>
</dbReference>
<dbReference type="Proteomes" id="UP001162480">
    <property type="component" value="Chromosome 28"/>
</dbReference>
<accession>A0AA36FKM5</accession>
<protein>
    <submittedName>
        <fullName evidence="1">XP_036371046.1uncharacterized protein LOC115226288</fullName>
    </submittedName>
</protein>
<evidence type="ECO:0000313" key="2">
    <source>
        <dbReference type="Proteomes" id="UP001162480"/>
    </source>
</evidence>
<sequence>MKGLQFITCPELKKGPLIRVHTEYIEICHIVSNKVLALTTSENKDEVHILLIKEDKVDIIERISLGHENVTIAATPYNFVVVNGRKNKLVFYSTSGEELFEKYLPFYGFPHHIYTDNVYFYVLFKRESVVVCYSMFGEMKWQWKLPFPVYPHIAVFQGTVYVPDVEFHRILLYRHHDWSSCCLHVKNPYIRNLNLRLKEKENDKLLIAKIRHLANGELVVSDINNDCLLYISNEGDIVFKLSLPSTATDICRWDSNHIGVTLPLEKQLRVIGNLSKAVRTVLLRQPYVRVCKLGEGQIVCYCDKPSHLDILAINKYNQVEIIHRIDIPSVVKSLEIEKETLKLLIVTKRKVFQYNTRIGGGGHAYGRHGRRPHRHGHHCCNIKMVPSILLSQVKPPPNFFGGSIDKMFVYLIENGRMFALKKHNLFVNDLITNNQLNINIDLVDVFSRNISVSEMLSSTLYLQDLTVSDKARHIHVPQGFGDRRPVRIAPLVITENNLIAGYDKENKNIKILTFDGRLLDSIKLNVDYDIKMYRWQSNTLVITTRDYGEKYGLLTLKVEFPLSLVIYQTKNTYRYIASFSNNQLLLYKLESGSGVSLYVVEIDEIHLTVNEIKKIDISEPLTRKRLNINPLVGIIITADDVIIVNTSRFVIFVNSDGQYLHSVRHYMVDFGYYDTTTIDDSYLYIQSEWDKYCGYTEYRKIVCLTQAGEYYKIFLNQRFYKHKVDFSSINCKGPKFAGSCHQEVNKLYIEGLFMVNRESFSVYRLQTDKCSVQVKDIDISDEGKTVVCEKANSGNVEIFDEDGRLLCHRNVGSLVGGVCFTEERDVMVTLPQRQEIFQLTQQDLEKYKVWQSEVPYGVIWRKVGNIYWCLHINLIECHSIKIDGDQVNILESVSLVKLNSSLHFLSNKSQMNNEIFSNELTNRLKYSGKDEEGRRGKSGEIIGEGRLKVRCGSYIAESNLGSDEISVRRLPYRTAMVPLSIPAFDEPVNYNYVDIRDYNSKLIKLDDNVYVLMFRDTVTLISRTTGDILQHKQLPKQQPLGICRWTDERFIVVFGKEMMVFNRDLCCLRTINTEKYYNTVYKYNDNQLVCGGHYIRDITQNEREKNYNERHYNNTYYKCIDHDAYDSYYVDVVDINDGTCKYEVCLGETMKYGKYEGDAVVFDVAVTAFGDVVVVRAESKEEEDLNYDYDFCLVDWYREESLVRRIELVAGEINFKFDIYRPCLTVVGEYVYITDLENNIYQIPGQTEHETSENTAKYLLLRWDDNEVFQVLGFDASDNSFMVFGIIPGRQSFAFFHYDK</sequence>
<dbReference type="InterPro" id="IPR011047">
    <property type="entry name" value="Quinoprotein_ADH-like_sf"/>
</dbReference>
<organism evidence="1 2">
    <name type="scientific">Octopus vulgaris</name>
    <name type="common">Common octopus</name>
    <dbReference type="NCBI Taxonomy" id="6645"/>
    <lineage>
        <taxon>Eukaryota</taxon>
        <taxon>Metazoa</taxon>
        <taxon>Spiralia</taxon>
        <taxon>Lophotrochozoa</taxon>
        <taxon>Mollusca</taxon>
        <taxon>Cephalopoda</taxon>
        <taxon>Coleoidea</taxon>
        <taxon>Octopodiformes</taxon>
        <taxon>Octopoda</taxon>
        <taxon>Incirrata</taxon>
        <taxon>Octopodidae</taxon>
        <taxon>Octopus</taxon>
    </lineage>
</organism>
<dbReference type="SUPFAM" id="SSF50969">
    <property type="entry name" value="YVTN repeat-like/Quinoprotein amine dehydrogenase"/>
    <property type="match status" value="1"/>
</dbReference>
<evidence type="ECO:0000313" key="1">
    <source>
        <dbReference type="EMBL" id="CAI9742581.1"/>
    </source>
</evidence>
<reference evidence="1" key="1">
    <citation type="submission" date="2023-08" db="EMBL/GenBank/DDBJ databases">
        <authorList>
            <person name="Alioto T."/>
            <person name="Alioto T."/>
            <person name="Gomez Garrido J."/>
        </authorList>
    </citation>
    <scope>NUCLEOTIDE SEQUENCE</scope>
</reference>